<reference evidence="3 4" key="1">
    <citation type="journal article" date="2020" name="Genome Biol. Evol.">
        <title>Comparative genomics of strictly vertically transmitted, feminizing microsporidia endosymbionts of amphipod crustaceans.</title>
        <authorList>
            <person name="Cormier A."/>
            <person name="Chebbi M.A."/>
            <person name="Giraud I."/>
            <person name="Wattier R."/>
            <person name="Teixeira M."/>
            <person name="Gilbert C."/>
            <person name="Rigaud T."/>
            <person name="Cordaux R."/>
        </authorList>
    </citation>
    <scope>NUCLEOTIDE SEQUENCE [LARGE SCALE GENOMIC DNA]</scope>
    <source>
        <strain evidence="3 4">Ou3-Ou53</strain>
    </source>
</reference>
<evidence type="ECO:0000256" key="1">
    <source>
        <dbReference type="SAM" id="SignalP"/>
    </source>
</evidence>
<feature type="signal peptide" evidence="1">
    <location>
        <begin position="1"/>
        <end position="17"/>
    </location>
</feature>
<dbReference type="Proteomes" id="UP000740883">
    <property type="component" value="Unassembled WGS sequence"/>
</dbReference>
<keyword evidence="1" id="KW-0732">Signal</keyword>
<name>A0A9P6H0A8_9MICR</name>
<feature type="domain" description="GOLD" evidence="2">
    <location>
        <begin position="14"/>
        <end position="167"/>
    </location>
</feature>
<accession>A0A9P6H0A8</accession>
<protein>
    <recommendedName>
        <fullName evidence="2">GOLD domain-containing protein</fullName>
    </recommendedName>
</protein>
<evidence type="ECO:0000259" key="2">
    <source>
        <dbReference type="Pfam" id="PF01105"/>
    </source>
</evidence>
<dbReference type="EMBL" id="SBJO01000032">
    <property type="protein sequence ID" value="KAF9764215.1"/>
    <property type="molecule type" value="Genomic_DNA"/>
</dbReference>
<dbReference type="AlphaFoldDB" id="A0A9P6H0A8"/>
<proteinExistence type="predicted"/>
<dbReference type="InterPro" id="IPR009038">
    <property type="entry name" value="GOLD_dom"/>
</dbReference>
<dbReference type="Pfam" id="PF01105">
    <property type="entry name" value="EMP24_GP25L"/>
    <property type="match status" value="1"/>
</dbReference>
<keyword evidence="4" id="KW-1185">Reference proteome</keyword>
<gene>
    <name evidence="3" type="ORF">NGRA_0736</name>
</gene>
<dbReference type="OrthoDB" id="2194158at2759"/>
<evidence type="ECO:0000313" key="4">
    <source>
        <dbReference type="Proteomes" id="UP000740883"/>
    </source>
</evidence>
<comment type="caution">
    <text evidence="3">The sequence shown here is derived from an EMBL/GenBank/DDBJ whole genome shotgun (WGS) entry which is preliminary data.</text>
</comment>
<feature type="chain" id="PRO_5040412826" description="GOLD domain-containing protein" evidence="1">
    <location>
        <begin position="18"/>
        <end position="185"/>
    </location>
</feature>
<sequence>MKILFLIGLAFCRYVVLEPKEVFTFKDKATKDTMYKFIYRAFDSSNVGVAVYDPNMFKITTSDDPYGVIYTKLNSDGFITIRVTNPTKQTMKFGYKCPDVDKELQGPLGPIKDVDSVGELQSCLENIIKTQRTHIKKYQKHTEMLDRSRKWVFKLVLLEIVSSAAIMYYLHKSTLDMFNKKKVQQ</sequence>
<organism evidence="3 4">
    <name type="scientific">Nosema granulosis</name>
    <dbReference type="NCBI Taxonomy" id="83296"/>
    <lineage>
        <taxon>Eukaryota</taxon>
        <taxon>Fungi</taxon>
        <taxon>Fungi incertae sedis</taxon>
        <taxon>Microsporidia</taxon>
        <taxon>Nosematidae</taxon>
        <taxon>Nosema</taxon>
    </lineage>
</organism>
<evidence type="ECO:0000313" key="3">
    <source>
        <dbReference type="EMBL" id="KAF9764215.1"/>
    </source>
</evidence>